<evidence type="ECO:0000256" key="1">
    <source>
        <dbReference type="ARBA" id="ARBA00005679"/>
    </source>
</evidence>
<evidence type="ECO:0000313" key="4">
    <source>
        <dbReference type="EMBL" id="KAL3102046.1"/>
    </source>
</evidence>
<dbReference type="PANTHER" id="PTHR13234">
    <property type="entry name" value="GAMMA-INTERFERON INDUCIBLE LYSOSOMAL THIOL REDUCTASE GILT"/>
    <property type="match status" value="1"/>
</dbReference>
<evidence type="ECO:0008006" key="6">
    <source>
        <dbReference type="Google" id="ProtNLM"/>
    </source>
</evidence>
<name>A0ABD2KGL3_HETSC</name>
<dbReference type="EMBL" id="JBICCN010000026">
    <property type="protein sequence ID" value="KAL3102046.1"/>
    <property type="molecule type" value="Genomic_DNA"/>
</dbReference>
<dbReference type="PANTHER" id="PTHR13234:SF11">
    <property type="entry name" value="PRION-LIKE-(Q_N-RICH)-DOMAIN-BEARING PROTEIN"/>
    <property type="match status" value="1"/>
</dbReference>
<dbReference type="Pfam" id="PF03227">
    <property type="entry name" value="GILT"/>
    <property type="match status" value="1"/>
</dbReference>
<protein>
    <recommendedName>
        <fullName evidence="6">Saposin A-type domain-containing protein</fullName>
    </recommendedName>
</protein>
<proteinExistence type="inferred from homology"/>
<comment type="caution">
    <text evidence="4">The sequence shown here is derived from an EMBL/GenBank/DDBJ whole genome shotgun (WGS) entry which is preliminary data.</text>
</comment>
<keyword evidence="2" id="KW-0325">Glycoprotein</keyword>
<gene>
    <name evidence="4" type="ORF">niasHS_003455</name>
</gene>
<keyword evidence="5" id="KW-1185">Reference proteome</keyword>
<reference evidence="4 5" key="1">
    <citation type="submission" date="2024-10" db="EMBL/GenBank/DDBJ databases">
        <authorList>
            <person name="Kim D."/>
        </authorList>
    </citation>
    <scope>NUCLEOTIDE SEQUENCE [LARGE SCALE GENOMIC DNA]</scope>
    <source>
        <strain evidence="4">Taebaek</strain>
    </source>
</reference>
<sequence>MDRGAFGQWQILLNFLLIPLGFVLCASQSNSLRNGAEYQQQPQNNRRFYQQKHEANFALALACDVPSDFWCDSLSVARRCNVLQQCEMLRQSTRPITVTLMYEALCPYCQRFIANNLGALLNRFGSRIKLDLVPWGNSILLRNGQISCNHGPKECDANRLMSCVLDEVSADQAVHFVICFERSLSVGAGVEQSLLQCSSFVRNSYKRIKLCYMGERGFLLQRQAAQRTMTAKENPIVEVPYILVNGYSPNTDANSVNIVALSHLIQKWLNLRERR</sequence>
<evidence type="ECO:0000313" key="5">
    <source>
        <dbReference type="Proteomes" id="UP001620645"/>
    </source>
</evidence>
<organism evidence="4 5">
    <name type="scientific">Heterodera schachtii</name>
    <name type="common">Sugarbeet cyst nematode worm</name>
    <name type="synonym">Tylenchus schachtii</name>
    <dbReference type="NCBI Taxonomy" id="97005"/>
    <lineage>
        <taxon>Eukaryota</taxon>
        <taxon>Metazoa</taxon>
        <taxon>Ecdysozoa</taxon>
        <taxon>Nematoda</taxon>
        <taxon>Chromadorea</taxon>
        <taxon>Rhabditida</taxon>
        <taxon>Tylenchina</taxon>
        <taxon>Tylenchomorpha</taxon>
        <taxon>Tylenchoidea</taxon>
        <taxon>Heteroderidae</taxon>
        <taxon>Heteroderinae</taxon>
        <taxon>Heterodera</taxon>
    </lineage>
</organism>
<comment type="similarity">
    <text evidence="1">Belongs to the GILT family.</text>
</comment>
<evidence type="ECO:0000256" key="2">
    <source>
        <dbReference type="ARBA" id="ARBA00023180"/>
    </source>
</evidence>
<dbReference type="Proteomes" id="UP001620645">
    <property type="component" value="Unassembled WGS sequence"/>
</dbReference>
<feature type="signal peptide" evidence="3">
    <location>
        <begin position="1"/>
        <end position="25"/>
    </location>
</feature>
<accession>A0ABD2KGL3</accession>
<keyword evidence="3" id="KW-0732">Signal</keyword>
<feature type="chain" id="PRO_5044759403" description="Saposin A-type domain-containing protein" evidence="3">
    <location>
        <begin position="26"/>
        <end position="275"/>
    </location>
</feature>
<evidence type="ECO:0000256" key="3">
    <source>
        <dbReference type="SAM" id="SignalP"/>
    </source>
</evidence>
<dbReference type="InterPro" id="IPR004911">
    <property type="entry name" value="Interferon-induced_GILT"/>
</dbReference>
<dbReference type="AlphaFoldDB" id="A0ABD2KGL3"/>